<dbReference type="SUPFAM" id="SSF54001">
    <property type="entry name" value="Cysteine proteinases"/>
    <property type="match status" value="1"/>
</dbReference>
<organism evidence="1 2">
    <name type="scientific">Prunus dulcis</name>
    <name type="common">Almond</name>
    <name type="synonym">Amygdalus dulcis</name>
    <dbReference type="NCBI Taxonomy" id="3755"/>
    <lineage>
        <taxon>Eukaryota</taxon>
        <taxon>Viridiplantae</taxon>
        <taxon>Streptophyta</taxon>
        <taxon>Embryophyta</taxon>
        <taxon>Tracheophyta</taxon>
        <taxon>Spermatophyta</taxon>
        <taxon>Magnoliopsida</taxon>
        <taxon>eudicotyledons</taxon>
        <taxon>Gunneridae</taxon>
        <taxon>Pentapetalae</taxon>
        <taxon>rosids</taxon>
        <taxon>fabids</taxon>
        <taxon>Rosales</taxon>
        <taxon>Rosaceae</taxon>
        <taxon>Amygdaloideae</taxon>
        <taxon>Amygdaleae</taxon>
        <taxon>Prunus</taxon>
    </lineage>
</organism>
<accession>A0AAD4VJY2</accession>
<evidence type="ECO:0000313" key="1">
    <source>
        <dbReference type="EMBL" id="KAI5325714.1"/>
    </source>
</evidence>
<proteinExistence type="predicted"/>
<evidence type="ECO:0000313" key="2">
    <source>
        <dbReference type="Proteomes" id="UP001054821"/>
    </source>
</evidence>
<sequence length="209" mass="24220">MYEVYNRLDEISKKKLENYWKSASDSDETILYKHNIEKLMGDDPNSALIIDAYGETLNDDAKQNPHKQKNAYLSANNYMFLRGASHKLTYHAFYMPLLENIGRVDRVFIPITDENHHTLLVFDTGAAKWTHFNSFRGTSQQTLQYYHKKAIVLKPRGLNEASAKMIAKILATIKLTPEYAQTLKYLIRHDTTNFKLTENRECPQQANNS</sequence>
<dbReference type="Proteomes" id="UP001054821">
    <property type="component" value="Chromosome 6"/>
</dbReference>
<dbReference type="EMBL" id="JAJFAZ020000006">
    <property type="protein sequence ID" value="KAI5325714.1"/>
    <property type="molecule type" value="Genomic_DNA"/>
</dbReference>
<dbReference type="InterPro" id="IPR038765">
    <property type="entry name" value="Papain-like_cys_pep_sf"/>
</dbReference>
<comment type="caution">
    <text evidence="1">The sequence shown here is derived from an EMBL/GenBank/DDBJ whole genome shotgun (WGS) entry which is preliminary data.</text>
</comment>
<dbReference type="AlphaFoldDB" id="A0AAD4VJY2"/>
<name>A0AAD4VJY2_PRUDU</name>
<reference evidence="1 2" key="1">
    <citation type="journal article" date="2022" name="G3 (Bethesda)">
        <title>Whole-genome sequence and methylome profiling of the almond [Prunus dulcis (Mill.) D.A. Webb] cultivar 'Nonpareil'.</title>
        <authorList>
            <person name="D'Amico-Willman K.M."/>
            <person name="Ouma W.Z."/>
            <person name="Meulia T."/>
            <person name="Sideli G.M."/>
            <person name="Gradziel T.M."/>
            <person name="Fresnedo-Ramirez J."/>
        </authorList>
    </citation>
    <scope>NUCLEOTIDE SEQUENCE [LARGE SCALE GENOMIC DNA]</scope>
    <source>
        <strain evidence="1">Clone GOH B32 T37-40</strain>
    </source>
</reference>
<protein>
    <submittedName>
        <fullName evidence="1">Uncharacterized protein</fullName>
    </submittedName>
</protein>
<gene>
    <name evidence="1" type="ORF">L3X38_034788</name>
</gene>
<keyword evidence="2" id="KW-1185">Reference proteome</keyword>
<dbReference type="Gene3D" id="3.40.395.10">
    <property type="entry name" value="Adenoviral Proteinase, Chain A"/>
    <property type="match status" value="1"/>
</dbReference>